<evidence type="ECO:0000313" key="1">
    <source>
        <dbReference type="EMBL" id="GAB1253609.1"/>
    </source>
</evidence>
<dbReference type="EMBL" id="BAAFSG010000001">
    <property type="protein sequence ID" value="GAB1253609.1"/>
    <property type="molecule type" value="Genomic_DNA"/>
</dbReference>
<proteinExistence type="predicted"/>
<organism evidence="1 2">
    <name type="scientific">Desulfovibrio falkowii</name>
    <dbReference type="NCBI Taxonomy" id="3136602"/>
    <lineage>
        <taxon>Bacteria</taxon>
        <taxon>Pseudomonadati</taxon>
        <taxon>Thermodesulfobacteriota</taxon>
        <taxon>Desulfovibrionia</taxon>
        <taxon>Desulfovibrionales</taxon>
        <taxon>Desulfovibrionaceae</taxon>
        <taxon>Desulfovibrio</taxon>
    </lineage>
</organism>
<keyword evidence="2" id="KW-1185">Reference proteome</keyword>
<gene>
    <name evidence="1" type="ORF">Defa_10960</name>
</gene>
<accession>A0ABQ0E795</accession>
<sequence>MDVSHNELSLYWNWKQPEKCQEIFDKYCLDAQQAGAQTLLLSSEVLYSTLPLLKIEHHVSIIEYIRYFPSYHESRLKQEIKNSHPNEIHSAYMKNRRVESFIDWISVGDREDHMFRIFKKINPDFNLGLYSYACRLVEKFDCKFFSFEAHKGNLLNGGFKSQVQHPVC</sequence>
<comment type="caution">
    <text evidence="1">The sequence shown here is derived from an EMBL/GenBank/DDBJ whole genome shotgun (WGS) entry which is preliminary data.</text>
</comment>
<protein>
    <submittedName>
        <fullName evidence="1">Uncharacterized protein</fullName>
    </submittedName>
</protein>
<reference evidence="1 2" key="1">
    <citation type="journal article" date="2025" name="Int. J. Syst. Evol. Microbiol.">
        <title>Desulfovibrio falkowii sp. nov., Porphyromonas miyakawae sp. nov., Mediterraneibacter flintii sp. nov. and Owariibacterium komagatae gen. nov., sp. nov., isolated from human faeces.</title>
        <authorList>
            <person name="Hamaguchi T."/>
            <person name="Ohara M."/>
            <person name="Hisatomi A."/>
            <person name="Sekiguchi K."/>
            <person name="Takeda J.I."/>
            <person name="Ueyama J."/>
            <person name="Ito M."/>
            <person name="Nishiwaki H."/>
            <person name="Ogi T."/>
            <person name="Hirayama M."/>
            <person name="Ohkuma M."/>
            <person name="Sakamoto M."/>
            <person name="Ohno K."/>
        </authorList>
    </citation>
    <scope>NUCLEOTIDE SEQUENCE [LARGE SCALE GENOMIC DNA]</scope>
    <source>
        <strain evidence="1 2">13CB8C</strain>
    </source>
</reference>
<name>A0ABQ0E795_9BACT</name>
<evidence type="ECO:0000313" key="2">
    <source>
        <dbReference type="Proteomes" id="UP001628192"/>
    </source>
</evidence>
<dbReference type="Proteomes" id="UP001628192">
    <property type="component" value="Unassembled WGS sequence"/>
</dbReference>